<evidence type="ECO:0000256" key="1">
    <source>
        <dbReference type="SAM" id="MobiDB-lite"/>
    </source>
</evidence>
<dbReference type="RefSeq" id="WP_130411228.1">
    <property type="nucleotide sequence ID" value="NZ_SHKX01000010.1"/>
</dbReference>
<gene>
    <name evidence="3" type="ORF">EV700_0971</name>
</gene>
<accession>A0A4Q7ZBK5</accession>
<feature type="signal peptide" evidence="2">
    <location>
        <begin position="1"/>
        <end position="24"/>
    </location>
</feature>
<comment type="caution">
    <text evidence="3">The sequence shown here is derived from an EMBL/GenBank/DDBJ whole genome shotgun (WGS) entry which is preliminary data.</text>
</comment>
<evidence type="ECO:0000313" key="3">
    <source>
        <dbReference type="EMBL" id="RZU48002.1"/>
    </source>
</evidence>
<reference evidence="3 4" key="1">
    <citation type="submission" date="2019-02" db="EMBL/GenBank/DDBJ databases">
        <title>Genomic Encyclopedia of Type Strains, Phase IV (KMG-IV): sequencing the most valuable type-strain genomes for metagenomic binning, comparative biology and taxonomic classification.</title>
        <authorList>
            <person name="Goeker M."/>
        </authorList>
    </citation>
    <scope>NUCLEOTIDE SEQUENCE [LARGE SCALE GENOMIC DNA]</scope>
    <source>
        <strain evidence="3 4">DSM 105135</strain>
    </source>
</reference>
<feature type="region of interest" description="Disordered" evidence="1">
    <location>
        <begin position="278"/>
        <end position="301"/>
    </location>
</feature>
<dbReference type="EMBL" id="SHKX01000010">
    <property type="protein sequence ID" value="RZU48002.1"/>
    <property type="molecule type" value="Genomic_DNA"/>
</dbReference>
<evidence type="ECO:0008006" key="5">
    <source>
        <dbReference type="Google" id="ProtNLM"/>
    </source>
</evidence>
<sequence length="696" mass="78169">MPARRLRFRPLLLTCLALLGPAAAEERPPLSPDELAKVIPEIQAMIRTDENRVKDFPVREATPERIDRLYRMPEITAQPRNVRENGLIFAGQGELLRFDKPSDIVSRLETWFPEEFRQARAAPDPRFFGHLHLYGPFAGWRDEPAAFLTLWNCMPQSAWLRPDTNPFARRQRDGGLPLMPIAAQSSATQEFDFGFCVANRSGLRAGWTREEARSNAAEVRQLAAQVTPVLRRHFARFLDDNGCQGTGPDDCVLVLHLWASLTPDDPELAATVRRLENEVGPDTPLPELEKPTDQYGSGGQEGEARFDAALRRAAFLRAKLRSVQAAPAAWPGDALPALVRQLTQFRQRLAEAADHRWYPYALDYYNEPVNPWGALTATEPLWQAVLAELDRLPPDTPCPVFAEWFEHSAPGLTSRYVLARVSAGRPVACAAPEWTWLQDGRTAEARTLRNRYIALSDRAEGGQREWLIAGLTGNGNDCFDPAKQKTRAWLRDFCRTRISEPQEVGPVLKHSRLRLTERERYRRTGLPPLPDRNRPAGTAQAAAEEHWLLALIPAADTAGREAMRQQAREFRNEGWRLSAATRWQHPRRASTLVDLTLFRDGGGGDERRLLLVLTPQRLQAVSVPDRFRYQYDAGALAAVSDLDHDGNLEVWLRGENGECDGAGLQPGRDCAVPSLYMGEVRGDSLSYFVKSAARKP</sequence>
<proteinExistence type="predicted"/>
<evidence type="ECO:0000256" key="2">
    <source>
        <dbReference type="SAM" id="SignalP"/>
    </source>
</evidence>
<protein>
    <recommendedName>
        <fullName evidence="5">VCBS repeat protein</fullName>
    </recommendedName>
</protein>
<evidence type="ECO:0000313" key="4">
    <source>
        <dbReference type="Proteomes" id="UP000292423"/>
    </source>
</evidence>
<keyword evidence="2" id="KW-0732">Signal</keyword>
<feature type="chain" id="PRO_5020778172" description="VCBS repeat protein" evidence="2">
    <location>
        <begin position="25"/>
        <end position="696"/>
    </location>
</feature>
<dbReference type="AlphaFoldDB" id="A0A4Q7ZBK5"/>
<keyword evidence="4" id="KW-1185">Reference proteome</keyword>
<organism evidence="3 4">
    <name type="scientific">Fluviicoccus keumensis</name>
    <dbReference type="NCBI Taxonomy" id="1435465"/>
    <lineage>
        <taxon>Bacteria</taxon>
        <taxon>Pseudomonadati</taxon>
        <taxon>Pseudomonadota</taxon>
        <taxon>Gammaproteobacteria</taxon>
        <taxon>Moraxellales</taxon>
        <taxon>Moraxellaceae</taxon>
        <taxon>Fluviicoccus</taxon>
    </lineage>
</organism>
<name>A0A4Q7ZBK5_9GAMM</name>
<dbReference type="Proteomes" id="UP000292423">
    <property type="component" value="Unassembled WGS sequence"/>
</dbReference>